<feature type="domain" description="AB hydrolase-1" evidence="3">
    <location>
        <begin position="257"/>
        <end position="538"/>
    </location>
</feature>
<gene>
    <name evidence="4" type="primary">Ephx2</name>
    <name evidence="4" type="ORF">BUCABY_R00856</name>
</gene>
<dbReference type="Gene3D" id="3.40.50.1820">
    <property type="entry name" value="alpha/beta hydrolase"/>
    <property type="match status" value="1"/>
</dbReference>
<dbReference type="Pfam" id="PF00702">
    <property type="entry name" value="Hydrolase"/>
    <property type="match status" value="1"/>
</dbReference>
<comment type="caution">
    <text evidence="4">The sequence shown here is derived from an EMBL/GenBank/DDBJ whole genome shotgun (WGS) entry which is preliminary data.</text>
</comment>
<dbReference type="Gene3D" id="1.10.150.240">
    <property type="entry name" value="Putative phosphatase, domain 2"/>
    <property type="match status" value="1"/>
</dbReference>
<feature type="non-terminal residue" evidence="4">
    <location>
        <position position="1"/>
    </location>
</feature>
<organism evidence="4 5">
    <name type="scientific">Bucorvus abyssinicus</name>
    <name type="common">Northern ground-hornbill</name>
    <name type="synonym">Abyssinian ground-hornbill</name>
    <dbReference type="NCBI Taxonomy" id="153643"/>
    <lineage>
        <taxon>Eukaryota</taxon>
        <taxon>Metazoa</taxon>
        <taxon>Chordata</taxon>
        <taxon>Craniata</taxon>
        <taxon>Vertebrata</taxon>
        <taxon>Euteleostomi</taxon>
        <taxon>Archelosauria</taxon>
        <taxon>Archosauria</taxon>
        <taxon>Dinosauria</taxon>
        <taxon>Saurischia</taxon>
        <taxon>Theropoda</taxon>
        <taxon>Coelurosauria</taxon>
        <taxon>Aves</taxon>
        <taxon>Neognathae</taxon>
        <taxon>Neoaves</taxon>
        <taxon>Telluraves</taxon>
        <taxon>Coraciimorphae</taxon>
        <taxon>Bucerotiformes</taxon>
        <taxon>Bucorvidae</taxon>
        <taxon>Bucorvus</taxon>
    </lineage>
</organism>
<name>A0A7K4YXF3_BUCAB</name>
<keyword evidence="5" id="KW-1185">Reference proteome</keyword>
<dbReference type="CDD" id="cd02603">
    <property type="entry name" value="HAD_sEH-N_like"/>
    <property type="match status" value="1"/>
</dbReference>
<dbReference type="InterPro" id="IPR029058">
    <property type="entry name" value="AB_hydrolase_fold"/>
</dbReference>
<dbReference type="Proteomes" id="UP000551127">
    <property type="component" value="Unassembled WGS sequence"/>
</dbReference>
<dbReference type="InterPro" id="IPR036412">
    <property type="entry name" value="HAD-like_sf"/>
</dbReference>
<proteinExistence type="inferred from homology"/>
<dbReference type="PRINTS" id="PR00412">
    <property type="entry name" value="EPOXHYDRLASE"/>
</dbReference>
<evidence type="ECO:0000256" key="1">
    <source>
        <dbReference type="ARBA" id="ARBA00022801"/>
    </source>
</evidence>
<dbReference type="PANTHER" id="PTHR43329">
    <property type="entry name" value="EPOXIDE HYDROLASE"/>
    <property type="match status" value="1"/>
</dbReference>
<dbReference type="NCBIfam" id="TIGR01509">
    <property type="entry name" value="HAD-SF-IA-v3"/>
    <property type="match status" value="1"/>
</dbReference>
<dbReference type="SUPFAM" id="SSF56784">
    <property type="entry name" value="HAD-like"/>
    <property type="match status" value="1"/>
</dbReference>
<dbReference type="EMBL" id="VYZL01004286">
    <property type="protein sequence ID" value="NWR63801.1"/>
    <property type="molecule type" value="Genomic_DNA"/>
</dbReference>
<dbReference type="InterPro" id="IPR000073">
    <property type="entry name" value="AB_hydrolase_1"/>
</dbReference>
<evidence type="ECO:0000313" key="5">
    <source>
        <dbReference type="Proteomes" id="UP000551127"/>
    </source>
</evidence>
<feature type="non-terminal residue" evidence="4">
    <location>
        <position position="564"/>
    </location>
</feature>
<dbReference type="PROSITE" id="PS51257">
    <property type="entry name" value="PROKAR_LIPOPROTEIN"/>
    <property type="match status" value="1"/>
</dbReference>
<dbReference type="FunFam" id="3.40.50.1820:FF:000067">
    <property type="entry name" value="Bifunctional epoxide hydrolase 2"/>
    <property type="match status" value="1"/>
</dbReference>
<dbReference type="AlphaFoldDB" id="A0A7K4YXF3"/>
<accession>A0A7K4YXF3</accession>
<evidence type="ECO:0000256" key="2">
    <source>
        <dbReference type="ARBA" id="ARBA00038334"/>
    </source>
</evidence>
<dbReference type="PRINTS" id="PR00111">
    <property type="entry name" value="ABHYDROLASE"/>
</dbReference>
<dbReference type="OrthoDB" id="408373at2759"/>
<sequence length="564" mass="62779">MARRAVVFDLGGVLFGPGLQHFLGSCERDCALNFLQKVMFSGGPHSPYAKAMRGQITLSQLFSEVEEGCKHHASTSGIVLPPAFSVAQAFKKMAAEGMVNAPLLQAARVLWRNGFKTCVLTNNWVDDSAGRLFTATLMNVLHRHFDLVIESCRLGAQKPDPEIYTHTLGVLQMKPQEVILLDDIGENLKPAREMGMATILVRDTKTVLKELEELSGIQLLTQEEPLPTACDPSDVTHGFVPIRPGVQLHFVEMGQGPVVCLCHGFPESWLSWRYQIPALADAGFRVIALEMKGYGESTAPPGSDLFSLPQDLTIFLDKLGIPQVVLVGHDWGGAMVWNMALFYPERVRAVASLNTPYRPADPAVDIVEKMKSNPIFDYQFYFQEPGVAEAELEKDIGRTLKVLIRSTRQEVGLGGHVVGGMLGVVHALRLLAGGLLVGFPENPPTSQILPDPELQYYIQRFEKSGFSGPLNWYRNMRPNWCWALSAKDRKITMPALMVTAGKDVVLHPSMSWGMEDWIPQLRREHIEDCGHWTQMERPAELNRILVEWLEGLPPDTPLPKMSRL</sequence>
<dbReference type="SFLD" id="SFLDS00003">
    <property type="entry name" value="Haloacid_Dehalogenase"/>
    <property type="match status" value="1"/>
</dbReference>
<evidence type="ECO:0000259" key="3">
    <source>
        <dbReference type="Pfam" id="PF00561"/>
    </source>
</evidence>
<dbReference type="Pfam" id="PF00561">
    <property type="entry name" value="Abhydrolase_1"/>
    <property type="match status" value="1"/>
</dbReference>
<dbReference type="GO" id="GO:0004301">
    <property type="term" value="F:epoxide hydrolase activity"/>
    <property type="evidence" value="ECO:0007669"/>
    <property type="project" value="UniProtKB-ARBA"/>
</dbReference>
<dbReference type="InterPro" id="IPR006439">
    <property type="entry name" value="HAD-SF_hydro_IA"/>
</dbReference>
<keyword evidence="1 4" id="KW-0378">Hydrolase</keyword>
<dbReference type="SUPFAM" id="SSF53474">
    <property type="entry name" value="alpha/beta-Hydrolases"/>
    <property type="match status" value="1"/>
</dbReference>
<dbReference type="InterPro" id="IPR000639">
    <property type="entry name" value="Epox_hydrolase-like"/>
</dbReference>
<dbReference type="InterPro" id="IPR023198">
    <property type="entry name" value="PGP-like_dom2"/>
</dbReference>
<dbReference type="SFLD" id="SFLDG01129">
    <property type="entry name" value="C1.5:_HAD__Beta-PGM__Phosphata"/>
    <property type="match status" value="1"/>
</dbReference>
<dbReference type="Gene3D" id="3.40.50.1000">
    <property type="entry name" value="HAD superfamily/HAD-like"/>
    <property type="match status" value="1"/>
</dbReference>
<comment type="similarity">
    <text evidence="2">Belongs to the AB hydrolase superfamily. Epoxide hydrolase family.</text>
</comment>
<evidence type="ECO:0000313" key="4">
    <source>
        <dbReference type="EMBL" id="NWR63801.1"/>
    </source>
</evidence>
<dbReference type="InterPro" id="IPR023214">
    <property type="entry name" value="HAD_sf"/>
</dbReference>
<reference evidence="4 5" key="1">
    <citation type="submission" date="2019-09" db="EMBL/GenBank/DDBJ databases">
        <title>Bird 10,000 Genomes (B10K) Project - Family phase.</title>
        <authorList>
            <person name="Zhang G."/>
        </authorList>
    </citation>
    <scope>NUCLEOTIDE SEQUENCE [LARGE SCALE GENOMIC DNA]</scope>
    <source>
        <strain evidence="4">B10K-DU-012-80</strain>
    </source>
</reference>
<protein>
    <submittedName>
        <fullName evidence="4">HYES hydrolase</fullName>
    </submittedName>
</protein>